<comment type="caution">
    <text evidence="10">The sequence shown here is derived from an EMBL/GenBank/DDBJ whole genome shotgun (WGS) entry which is preliminary data.</text>
</comment>
<keyword evidence="6 7" id="KW-0472">Membrane</keyword>
<feature type="domain" description="ABC transmembrane type-1" evidence="9">
    <location>
        <begin position="98"/>
        <end position="313"/>
    </location>
</feature>
<dbReference type="RefSeq" id="WP_241041131.1">
    <property type="nucleotide sequence ID" value="NZ_BAAAJF010000063.1"/>
</dbReference>
<keyword evidence="2 7" id="KW-0813">Transport</keyword>
<reference evidence="10 11" key="1">
    <citation type="submission" date="2022-03" db="EMBL/GenBank/DDBJ databases">
        <title>Pseudonocardia alaer sp. nov., a novel actinomycete isolated from reed forest soil.</title>
        <authorList>
            <person name="Wang L."/>
        </authorList>
    </citation>
    <scope>NUCLEOTIDE SEQUENCE [LARGE SCALE GENOMIC DNA]</scope>
    <source>
        <strain evidence="10 11">Y-16303</strain>
    </source>
</reference>
<feature type="transmembrane region" description="Helical" evidence="7">
    <location>
        <begin position="37"/>
        <end position="58"/>
    </location>
</feature>
<evidence type="ECO:0000259" key="9">
    <source>
        <dbReference type="PROSITE" id="PS50928"/>
    </source>
</evidence>
<evidence type="ECO:0000256" key="8">
    <source>
        <dbReference type="SAM" id="MobiDB-lite"/>
    </source>
</evidence>
<feature type="region of interest" description="Disordered" evidence="8">
    <location>
        <begin position="1"/>
        <end position="30"/>
    </location>
</feature>
<evidence type="ECO:0000256" key="7">
    <source>
        <dbReference type="RuleBase" id="RU363032"/>
    </source>
</evidence>
<evidence type="ECO:0000313" key="11">
    <source>
        <dbReference type="Proteomes" id="UP001299970"/>
    </source>
</evidence>
<dbReference type="Pfam" id="PF00528">
    <property type="entry name" value="BPD_transp_1"/>
    <property type="match status" value="1"/>
</dbReference>
<organism evidence="10 11">
    <name type="scientific">Pseudonocardia alaniniphila</name>
    <dbReference type="NCBI Taxonomy" id="75291"/>
    <lineage>
        <taxon>Bacteria</taxon>
        <taxon>Bacillati</taxon>
        <taxon>Actinomycetota</taxon>
        <taxon>Actinomycetes</taxon>
        <taxon>Pseudonocardiales</taxon>
        <taxon>Pseudonocardiaceae</taxon>
        <taxon>Pseudonocardia</taxon>
    </lineage>
</organism>
<keyword evidence="5 7" id="KW-1133">Transmembrane helix</keyword>
<gene>
    <name evidence="10" type="ORF">MMF94_31890</name>
</gene>
<comment type="similarity">
    <text evidence="7">Belongs to the binding-protein-dependent transport system permease family.</text>
</comment>
<comment type="subcellular location">
    <subcellularLocation>
        <location evidence="1 7">Cell membrane</location>
        <topology evidence="1 7">Multi-pass membrane protein</topology>
    </subcellularLocation>
</comment>
<proteinExistence type="inferred from homology"/>
<keyword evidence="11" id="KW-1185">Reference proteome</keyword>
<dbReference type="InterPro" id="IPR000515">
    <property type="entry name" value="MetI-like"/>
</dbReference>
<dbReference type="EMBL" id="JAKXMK010000031">
    <property type="protein sequence ID" value="MCH6170327.1"/>
    <property type="molecule type" value="Genomic_DNA"/>
</dbReference>
<dbReference type="CDD" id="cd06261">
    <property type="entry name" value="TM_PBP2"/>
    <property type="match status" value="1"/>
</dbReference>
<accession>A0ABS9TP54</accession>
<evidence type="ECO:0000256" key="3">
    <source>
        <dbReference type="ARBA" id="ARBA00022475"/>
    </source>
</evidence>
<feature type="transmembrane region" description="Helical" evidence="7">
    <location>
        <begin position="135"/>
        <end position="155"/>
    </location>
</feature>
<sequence length="321" mass="35299">MTPVQATPVKQAPARTASRTRSTAGRDRRGGGPLRRVPLLVWVFLLVPLAVELFWVFWPAMNSFSLSFTNWKGVGAARPVGLENYQRLVSDPIFLTALRNNVIWVIGFGGLSVVGGLALAVALNRPGRGVGFYRSAIYLPMVISLAVTGLFWRVMYQPDGPIDAGLGALGLDWLQRQWLADPDTALYAVLIAAVWRQVGYIMVLYLAGLKGTDPTLEEAAAVDGANAWQRFWRIVMPQLRGVNTVVFAVTVIDSLRTFDIVWAMTRGGPYNTTQLLSTYMFQQGFTLVNLGYGSAIAVVIFLLAIAFIITYLARQARAEEN</sequence>
<dbReference type="InterPro" id="IPR051393">
    <property type="entry name" value="ABC_transporter_permease"/>
</dbReference>
<keyword evidence="3" id="KW-1003">Cell membrane</keyword>
<dbReference type="Gene3D" id="1.10.3720.10">
    <property type="entry name" value="MetI-like"/>
    <property type="match status" value="1"/>
</dbReference>
<dbReference type="PANTHER" id="PTHR30193:SF37">
    <property type="entry name" value="INNER MEMBRANE ABC TRANSPORTER PERMEASE PROTEIN YCJO"/>
    <property type="match status" value="1"/>
</dbReference>
<dbReference type="Proteomes" id="UP001299970">
    <property type="component" value="Unassembled WGS sequence"/>
</dbReference>
<feature type="transmembrane region" description="Helical" evidence="7">
    <location>
        <begin position="285"/>
        <end position="313"/>
    </location>
</feature>
<dbReference type="SUPFAM" id="SSF161098">
    <property type="entry name" value="MetI-like"/>
    <property type="match status" value="1"/>
</dbReference>
<evidence type="ECO:0000313" key="10">
    <source>
        <dbReference type="EMBL" id="MCH6170327.1"/>
    </source>
</evidence>
<feature type="transmembrane region" description="Helical" evidence="7">
    <location>
        <begin position="242"/>
        <end position="265"/>
    </location>
</feature>
<protein>
    <submittedName>
        <fullName evidence="10">Sugar ABC transporter permease</fullName>
    </submittedName>
</protein>
<keyword evidence="4 7" id="KW-0812">Transmembrane</keyword>
<evidence type="ECO:0000256" key="6">
    <source>
        <dbReference type="ARBA" id="ARBA00023136"/>
    </source>
</evidence>
<dbReference type="InterPro" id="IPR035906">
    <property type="entry name" value="MetI-like_sf"/>
</dbReference>
<evidence type="ECO:0000256" key="2">
    <source>
        <dbReference type="ARBA" id="ARBA00022448"/>
    </source>
</evidence>
<evidence type="ECO:0000256" key="5">
    <source>
        <dbReference type="ARBA" id="ARBA00022989"/>
    </source>
</evidence>
<name>A0ABS9TP54_9PSEU</name>
<evidence type="ECO:0000256" key="1">
    <source>
        <dbReference type="ARBA" id="ARBA00004651"/>
    </source>
</evidence>
<evidence type="ECO:0000256" key="4">
    <source>
        <dbReference type="ARBA" id="ARBA00022692"/>
    </source>
</evidence>
<feature type="transmembrane region" description="Helical" evidence="7">
    <location>
        <begin position="102"/>
        <end position="123"/>
    </location>
</feature>
<dbReference type="PROSITE" id="PS50928">
    <property type="entry name" value="ABC_TM1"/>
    <property type="match status" value="1"/>
</dbReference>
<feature type="compositionally biased region" description="Low complexity" evidence="8">
    <location>
        <begin position="14"/>
        <end position="23"/>
    </location>
</feature>
<feature type="transmembrane region" description="Helical" evidence="7">
    <location>
        <begin position="185"/>
        <end position="207"/>
    </location>
</feature>
<dbReference type="PANTHER" id="PTHR30193">
    <property type="entry name" value="ABC TRANSPORTER PERMEASE PROTEIN"/>
    <property type="match status" value="1"/>
</dbReference>